<dbReference type="RefSeq" id="XP_033789680.1">
    <property type="nucleotide sequence ID" value="XM_033933789.1"/>
</dbReference>
<dbReference type="KEGG" id="gsh:117355356"/>
<evidence type="ECO:0000256" key="6">
    <source>
        <dbReference type="SAM" id="SignalP"/>
    </source>
</evidence>
<gene>
    <name evidence="9" type="primary">LOC117355356</name>
</gene>
<dbReference type="Proteomes" id="UP000515159">
    <property type="component" value="Chromosome 2"/>
</dbReference>
<protein>
    <submittedName>
        <fullName evidence="9">Lymphocyte antigen 6E-like</fullName>
    </submittedName>
</protein>
<dbReference type="AlphaFoldDB" id="A0A6P8Q3S5"/>
<keyword evidence="5" id="KW-0449">Lipoprotein</keyword>
<dbReference type="InterPro" id="IPR035076">
    <property type="entry name" value="Toxin/TOLIP"/>
</dbReference>
<proteinExistence type="predicted"/>
<keyword evidence="3 6" id="KW-0732">Signal</keyword>
<dbReference type="GeneID" id="117355356"/>
<feature type="signal peptide" evidence="6">
    <location>
        <begin position="1"/>
        <end position="20"/>
    </location>
</feature>
<dbReference type="OrthoDB" id="5945173at2759"/>
<name>A0A6P8Q3S5_GEOSA</name>
<keyword evidence="4" id="KW-1015">Disulfide bond</keyword>
<reference evidence="9" key="1">
    <citation type="submission" date="2025-08" db="UniProtKB">
        <authorList>
            <consortium name="RefSeq"/>
        </authorList>
    </citation>
    <scope>IDENTIFICATION</scope>
</reference>
<sequence length="119" mass="12650">MRILLVSLLAAAVCLHLVHSLTCYSCKEVSNMDTCTKKKCQNETYCISIKGHKDASSTVLMSKQCVSECTEGPQTTLELTGNATCCKTDLCNGATSVRISCLPLVISLGFVGSLLQAGL</sequence>
<dbReference type="GO" id="GO:0005886">
    <property type="term" value="C:plasma membrane"/>
    <property type="evidence" value="ECO:0007669"/>
    <property type="project" value="UniProtKB-SubCell"/>
</dbReference>
<dbReference type="InterPro" id="IPR045860">
    <property type="entry name" value="Snake_toxin-like_sf"/>
</dbReference>
<keyword evidence="2" id="KW-0325">Glycoprotein</keyword>
<evidence type="ECO:0000313" key="8">
    <source>
        <dbReference type="Proteomes" id="UP000515159"/>
    </source>
</evidence>
<organism evidence="8 9">
    <name type="scientific">Geotrypetes seraphini</name>
    <name type="common">Gaboon caecilian</name>
    <name type="synonym">Caecilia seraphini</name>
    <dbReference type="NCBI Taxonomy" id="260995"/>
    <lineage>
        <taxon>Eukaryota</taxon>
        <taxon>Metazoa</taxon>
        <taxon>Chordata</taxon>
        <taxon>Craniata</taxon>
        <taxon>Vertebrata</taxon>
        <taxon>Euteleostomi</taxon>
        <taxon>Amphibia</taxon>
        <taxon>Gymnophiona</taxon>
        <taxon>Geotrypetes</taxon>
    </lineage>
</organism>
<keyword evidence="2" id="KW-0336">GPI-anchor</keyword>
<evidence type="ECO:0000259" key="7">
    <source>
        <dbReference type="Pfam" id="PF00087"/>
    </source>
</evidence>
<accession>A0A6P8Q3S5</accession>
<evidence type="ECO:0000256" key="5">
    <source>
        <dbReference type="ARBA" id="ARBA00023288"/>
    </source>
</evidence>
<dbReference type="PANTHER" id="PTHR16983:SF27">
    <property type="entry name" value="LY-6_NEUROTOXIN-LIKE PROTEIN 1"/>
    <property type="match status" value="1"/>
</dbReference>
<dbReference type="GO" id="GO:0098552">
    <property type="term" value="C:side of membrane"/>
    <property type="evidence" value="ECO:0007669"/>
    <property type="project" value="UniProtKB-KW"/>
</dbReference>
<evidence type="ECO:0000313" key="9">
    <source>
        <dbReference type="RefSeq" id="XP_033789680.1"/>
    </source>
</evidence>
<evidence type="ECO:0000256" key="1">
    <source>
        <dbReference type="ARBA" id="ARBA00004609"/>
    </source>
</evidence>
<dbReference type="InParanoid" id="A0A6P8Q3S5"/>
<evidence type="ECO:0000256" key="4">
    <source>
        <dbReference type="ARBA" id="ARBA00023157"/>
    </source>
</evidence>
<comment type="subcellular location">
    <subcellularLocation>
        <location evidence="1">Cell membrane</location>
        <topology evidence="1">Lipid-anchor</topology>
        <topology evidence="1">GPI-anchor</topology>
    </subcellularLocation>
</comment>
<feature type="domain" description="Snake toxin/toxin-like" evidence="7">
    <location>
        <begin position="21"/>
        <end position="92"/>
    </location>
</feature>
<dbReference type="PANTHER" id="PTHR16983">
    <property type="entry name" value="UPAR/LY6 DOMAIN-CONTAINING PROTEIN"/>
    <property type="match status" value="1"/>
</dbReference>
<evidence type="ECO:0000256" key="2">
    <source>
        <dbReference type="ARBA" id="ARBA00022622"/>
    </source>
</evidence>
<dbReference type="SUPFAM" id="SSF57302">
    <property type="entry name" value="Snake toxin-like"/>
    <property type="match status" value="1"/>
</dbReference>
<feature type="chain" id="PRO_5027888388" evidence="6">
    <location>
        <begin position="21"/>
        <end position="119"/>
    </location>
</feature>
<keyword evidence="2" id="KW-0472">Membrane</keyword>
<dbReference type="Pfam" id="PF00087">
    <property type="entry name" value="Toxin_TOLIP"/>
    <property type="match status" value="1"/>
</dbReference>
<dbReference type="Gene3D" id="2.10.60.10">
    <property type="entry name" value="CD59"/>
    <property type="match status" value="1"/>
</dbReference>
<keyword evidence="8" id="KW-1185">Reference proteome</keyword>
<evidence type="ECO:0000256" key="3">
    <source>
        <dbReference type="ARBA" id="ARBA00022729"/>
    </source>
</evidence>
<dbReference type="InterPro" id="IPR051110">
    <property type="entry name" value="Ly-6/neurotoxin-like_GPI-ap"/>
</dbReference>